<comment type="caution">
    <text evidence="2">The sequence shown here is derived from an EMBL/GenBank/DDBJ whole genome shotgun (WGS) entry which is preliminary data.</text>
</comment>
<evidence type="ECO:0000313" key="3">
    <source>
        <dbReference type="Proteomes" id="UP001596044"/>
    </source>
</evidence>
<dbReference type="Proteomes" id="UP001596044">
    <property type="component" value="Unassembled WGS sequence"/>
</dbReference>
<reference evidence="3" key="1">
    <citation type="journal article" date="2019" name="Int. J. Syst. Evol. Microbiol.">
        <title>The Global Catalogue of Microorganisms (GCM) 10K type strain sequencing project: providing services to taxonomists for standard genome sequencing and annotation.</title>
        <authorList>
            <consortium name="The Broad Institute Genomics Platform"/>
            <consortium name="The Broad Institute Genome Sequencing Center for Infectious Disease"/>
            <person name="Wu L."/>
            <person name="Ma J."/>
        </authorList>
    </citation>
    <scope>NUCLEOTIDE SEQUENCE [LARGE SCALE GENOMIC DNA]</scope>
    <source>
        <strain evidence="3">KACC 11904</strain>
    </source>
</reference>
<proteinExistence type="predicted"/>
<evidence type="ECO:0000256" key="1">
    <source>
        <dbReference type="SAM" id="Phobius"/>
    </source>
</evidence>
<sequence>MFCLIVCVLYWCYGIPVAIRLAKQRANTDLVVFLLLSLAGTCYLIPKLRTFMPTEETYNWYVYGPISNYILRLLHIQLEE</sequence>
<keyword evidence="3" id="KW-1185">Reference proteome</keyword>
<dbReference type="RefSeq" id="WP_270878042.1">
    <property type="nucleotide sequence ID" value="NZ_JAQFVF010000015.1"/>
</dbReference>
<protein>
    <submittedName>
        <fullName evidence="2">Uncharacterized protein</fullName>
    </submittedName>
</protein>
<gene>
    <name evidence="2" type="ORF">ACFPOG_23770</name>
</gene>
<name>A0ABW0KCW8_9BACL</name>
<feature type="transmembrane region" description="Helical" evidence="1">
    <location>
        <begin position="30"/>
        <end position="46"/>
    </location>
</feature>
<keyword evidence="1" id="KW-0812">Transmembrane</keyword>
<evidence type="ECO:0000313" key="2">
    <source>
        <dbReference type="EMBL" id="MFC5451258.1"/>
    </source>
</evidence>
<keyword evidence="1" id="KW-1133">Transmembrane helix</keyword>
<dbReference type="EMBL" id="JBHSMJ010000031">
    <property type="protein sequence ID" value="MFC5451258.1"/>
    <property type="molecule type" value="Genomic_DNA"/>
</dbReference>
<organism evidence="2 3">
    <name type="scientific">Paenibacillus aestuarii</name>
    <dbReference type="NCBI Taxonomy" id="516965"/>
    <lineage>
        <taxon>Bacteria</taxon>
        <taxon>Bacillati</taxon>
        <taxon>Bacillota</taxon>
        <taxon>Bacilli</taxon>
        <taxon>Bacillales</taxon>
        <taxon>Paenibacillaceae</taxon>
        <taxon>Paenibacillus</taxon>
    </lineage>
</organism>
<accession>A0ABW0KCW8</accession>
<keyword evidence="1" id="KW-0472">Membrane</keyword>